<feature type="domain" description="Zinc-ribbon" evidence="3">
    <location>
        <begin position="21"/>
        <end position="43"/>
    </location>
</feature>
<organism evidence="5 6">
    <name type="scientific">Lactiplantibacillus plajomi</name>
    <dbReference type="NCBI Taxonomy" id="1457217"/>
    <lineage>
        <taxon>Bacteria</taxon>
        <taxon>Bacillati</taxon>
        <taxon>Bacillota</taxon>
        <taxon>Bacilli</taxon>
        <taxon>Lactobacillales</taxon>
        <taxon>Lactobacillaceae</taxon>
        <taxon>Lactiplantibacillus</taxon>
    </lineage>
</organism>
<evidence type="ECO:0000256" key="1">
    <source>
        <dbReference type="SAM" id="MobiDB-lite"/>
    </source>
</evidence>
<dbReference type="Pfam" id="PF13240">
    <property type="entry name" value="Zn_Ribbon_1"/>
    <property type="match status" value="1"/>
</dbReference>
<evidence type="ECO:0000259" key="3">
    <source>
        <dbReference type="Pfam" id="PF13240"/>
    </source>
</evidence>
<proteinExistence type="predicted"/>
<dbReference type="InterPro" id="IPR054530">
    <property type="entry name" value="TcaA_4th"/>
</dbReference>
<evidence type="ECO:0000259" key="4">
    <source>
        <dbReference type="Pfam" id="PF22820"/>
    </source>
</evidence>
<keyword evidence="2" id="KW-1133">Transmembrane helix</keyword>
<dbReference type="PANTHER" id="PTHR40038">
    <property type="entry name" value="MEMBRANE-ASSOCIATED PROTEIN TCAA"/>
    <property type="match status" value="1"/>
</dbReference>
<reference evidence="5 6" key="1">
    <citation type="submission" date="2024-09" db="EMBL/GenBank/DDBJ databases">
        <authorList>
            <person name="Sun Q."/>
            <person name="Mori K."/>
        </authorList>
    </citation>
    <scope>NUCLEOTIDE SEQUENCE [LARGE SCALE GENOMIC DNA]</scope>
    <source>
        <strain evidence="5 6">TBRC 4575</strain>
    </source>
</reference>
<sequence>MKYRQQRYRSADDRGGATSQFCPNCGQPVKADAAFCGNCGFNLKAFHDQNTGTNASDSQAPTSQTVTPTNSANTDDSAAANETPVQPLGTEPVRRQANNGHPTPKWVWITAVVVIVILAGGYLFGKNYYSRTAQLDRAVTAIKDDNKGVAKYFSSSDPNLKLSDSKLKPLSKRFKAKPGALATFKRQLNNGQTNDGRFTFQLSGKHWLFFDKYTIHVKPVYPTVTTNRDGAKITVDGKQVAKSTSTSYSKQIGPLVPGNYKIAATGTVSGQKMTNSGTYYINEAGKNVDLALRTVSFSVQTAPKTVVYVNDKKVGTADDAGQLDVTDFPWSGNLEVTGKYTSGKSTVTSKSYKVTEDGESVPLEFAGVMSLDDASSYMDNLWNAVSNVTSTGDESDASGYDGQDLSDYYTDGSANAQYKEMIRMATGYYNDDDIYSVDYDCEVRSVVPTGKNKFTVTYYLTYDFSLEDSEHIQEFSYDAHMEKTGSDDYKIIKVTGGDKIKDTHEDD</sequence>
<dbReference type="RefSeq" id="WP_137644991.1">
    <property type="nucleotide sequence ID" value="NZ_BAABRM010000010.1"/>
</dbReference>
<feature type="transmembrane region" description="Helical" evidence="2">
    <location>
        <begin position="106"/>
        <end position="125"/>
    </location>
</feature>
<feature type="region of interest" description="Disordered" evidence="1">
    <location>
        <begin position="52"/>
        <end position="101"/>
    </location>
</feature>
<keyword evidence="6" id="KW-1185">Reference proteome</keyword>
<evidence type="ECO:0000313" key="5">
    <source>
        <dbReference type="EMBL" id="MFC0424443.1"/>
    </source>
</evidence>
<feature type="domain" description="TcaA 4th" evidence="4">
    <location>
        <begin position="297"/>
        <end position="365"/>
    </location>
</feature>
<gene>
    <name evidence="5" type="ORF">ACFFGS_09960</name>
</gene>
<dbReference type="PANTHER" id="PTHR40038:SF1">
    <property type="entry name" value="MEMBRANE-ASSOCIATED PROTEIN TCAA"/>
    <property type="match status" value="1"/>
</dbReference>
<feature type="compositionally biased region" description="Polar residues" evidence="1">
    <location>
        <begin position="52"/>
        <end position="68"/>
    </location>
</feature>
<dbReference type="EMBL" id="JBHLUK010000071">
    <property type="protein sequence ID" value="MFC0424443.1"/>
    <property type="molecule type" value="Genomic_DNA"/>
</dbReference>
<evidence type="ECO:0000256" key="2">
    <source>
        <dbReference type="SAM" id="Phobius"/>
    </source>
</evidence>
<feature type="region of interest" description="Disordered" evidence="1">
    <location>
        <begin position="1"/>
        <end position="20"/>
    </location>
</feature>
<protein>
    <submittedName>
        <fullName evidence="5">Zinc ribbon domain-containing protein</fullName>
    </submittedName>
</protein>
<dbReference type="Proteomes" id="UP001589855">
    <property type="component" value="Unassembled WGS sequence"/>
</dbReference>
<comment type="caution">
    <text evidence="5">The sequence shown here is derived from an EMBL/GenBank/DDBJ whole genome shotgun (WGS) entry which is preliminary data.</text>
</comment>
<evidence type="ECO:0000313" key="6">
    <source>
        <dbReference type="Proteomes" id="UP001589855"/>
    </source>
</evidence>
<accession>A0ABV6K8T9</accession>
<keyword evidence="2" id="KW-0812">Transmembrane</keyword>
<name>A0ABV6K8T9_9LACO</name>
<feature type="compositionally biased region" description="Low complexity" evidence="1">
    <location>
        <begin position="69"/>
        <end position="81"/>
    </location>
</feature>
<dbReference type="Pfam" id="PF22820">
    <property type="entry name" value="TcaA_3rd_4th"/>
    <property type="match status" value="2"/>
</dbReference>
<keyword evidence="2" id="KW-0472">Membrane</keyword>
<feature type="domain" description="TcaA 4th" evidence="4">
    <location>
        <begin position="221"/>
        <end position="290"/>
    </location>
</feature>
<dbReference type="InterPro" id="IPR026870">
    <property type="entry name" value="Zinc_ribbon_dom"/>
</dbReference>